<keyword evidence="1" id="KW-0645">Protease</keyword>
<keyword evidence="1" id="KW-0121">Carboxypeptidase</keyword>
<reference evidence="1 2" key="1">
    <citation type="submission" date="2019-05" db="EMBL/GenBank/DDBJ databases">
        <title>Another draft genome of Portunus trituberculatus and its Hox gene families provides insights of decapod evolution.</title>
        <authorList>
            <person name="Jeong J.-H."/>
            <person name="Song I."/>
            <person name="Kim S."/>
            <person name="Choi T."/>
            <person name="Kim D."/>
            <person name="Ryu S."/>
            <person name="Kim W."/>
        </authorList>
    </citation>
    <scope>NUCLEOTIDE SEQUENCE [LARGE SCALE GENOMIC DNA]</scope>
    <source>
        <tissue evidence="1">Muscle</tissue>
    </source>
</reference>
<dbReference type="Gene3D" id="3.40.630.10">
    <property type="entry name" value="Zn peptidases"/>
    <property type="match status" value="1"/>
</dbReference>
<gene>
    <name evidence="1" type="primary">Folh1_2</name>
    <name evidence="1" type="ORF">E2C01_066800</name>
</gene>
<evidence type="ECO:0000313" key="2">
    <source>
        <dbReference type="Proteomes" id="UP000324222"/>
    </source>
</evidence>
<dbReference type="PANTHER" id="PTHR10404">
    <property type="entry name" value="N-ACETYLATED-ALPHA-LINKED ACIDIC DIPEPTIDASE"/>
    <property type="match status" value="1"/>
</dbReference>
<dbReference type="OrthoDB" id="5841748at2759"/>
<accession>A0A5B7HI42</accession>
<dbReference type="Proteomes" id="UP000324222">
    <property type="component" value="Unassembled WGS sequence"/>
</dbReference>
<dbReference type="EMBL" id="VSRR010034824">
    <property type="protein sequence ID" value="MPC72491.1"/>
    <property type="molecule type" value="Genomic_DNA"/>
</dbReference>
<sequence length="178" mass="19904">MVEEYLKTFENRAVAYLNVDIAVIQTYNLVVSATPMLHRIIKEAAKRSPAPDPSLGYQNLWDHWTQRERPAAPDVIDYNLGSTSEHAPFYQRIGIPTSYMLWEINLVCPVLPFLSSFPPVAPRPPAGAVMRTATLATFFLSCHASLIFSTSRHCPETRVFLYLFFSSGLITPGNDGSP</sequence>
<dbReference type="SUPFAM" id="SSF53187">
    <property type="entry name" value="Zn-dependent exopeptidases"/>
    <property type="match status" value="1"/>
</dbReference>
<dbReference type="AlphaFoldDB" id="A0A5B7HI42"/>
<dbReference type="InterPro" id="IPR039373">
    <property type="entry name" value="Peptidase_M28B"/>
</dbReference>
<dbReference type="GO" id="GO:0004180">
    <property type="term" value="F:carboxypeptidase activity"/>
    <property type="evidence" value="ECO:0007669"/>
    <property type="project" value="UniProtKB-KW"/>
</dbReference>
<comment type="caution">
    <text evidence="1">The sequence shown here is derived from an EMBL/GenBank/DDBJ whole genome shotgun (WGS) entry which is preliminary data.</text>
</comment>
<protein>
    <submittedName>
        <fullName evidence="1">Glutamate carboxypeptidase 2</fullName>
    </submittedName>
</protein>
<keyword evidence="2" id="KW-1185">Reference proteome</keyword>
<organism evidence="1 2">
    <name type="scientific">Portunus trituberculatus</name>
    <name type="common">Swimming crab</name>
    <name type="synonym">Neptunus trituberculatus</name>
    <dbReference type="NCBI Taxonomy" id="210409"/>
    <lineage>
        <taxon>Eukaryota</taxon>
        <taxon>Metazoa</taxon>
        <taxon>Ecdysozoa</taxon>
        <taxon>Arthropoda</taxon>
        <taxon>Crustacea</taxon>
        <taxon>Multicrustacea</taxon>
        <taxon>Malacostraca</taxon>
        <taxon>Eumalacostraca</taxon>
        <taxon>Eucarida</taxon>
        <taxon>Decapoda</taxon>
        <taxon>Pleocyemata</taxon>
        <taxon>Brachyura</taxon>
        <taxon>Eubrachyura</taxon>
        <taxon>Portunoidea</taxon>
        <taxon>Portunidae</taxon>
        <taxon>Portuninae</taxon>
        <taxon>Portunus</taxon>
    </lineage>
</organism>
<dbReference type="PANTHER" id="PTHR10404:SF77">
    <property type="entry name" value="GLUTAMATE CARBOXYPEPTIDASE 2 HOMOLOG"/>
    <property type="match status" value="1"/>
</dbReference>
<evidence type="ECO:0000313" key="1">
    <source>
        <dbReference type="EMBL" id="MPC72491.1"/>
    </source>
</evidence>
<name>A0A5B7HI42_PORTR</name>
<keyword evidence="1" id="KW-0378">Hydrolase</keyword>
<proteinExistence type="predicted"/>